<organism evidence="2 3">
    <name type="scientific">Flavobacterium noncentrifugens</name>
    <dbReference type="NCBI Taxonomy" id="1128970"/>
    <lineage>
        <taxon>Bacteria</taxon>
        <taxon>Pseudomonadati</taxon>
        <taxon>Bacteroidota</taxon>
        <taxon>Flavobacteriia</taxon>
        <taxon>Flavobacteriales</taxon>
        <taxon>Flavobacteriaceae</taxon>
        <taxon>Flavobacterium</taxon>
    </lineage>
</organism>
<gene>
    <name evidence="2" type="ORF">SAMN04487935_2237</name>
</gene>
<dbReference type="RefSeq" id="WP_091395306.1">
    <property type="nucleotide sequence ID" value="NZ_BKAI01000006.1"/>
</dbReference>
<feature type="domain" description="N-acetyltransferase" evidence="1">
    <location>
        <begin position="1"/>
        <end position="148"/>
    </location>
</feature>
<dbReference type="GO" id="GO:0016747">
    <property type="term" value="F:acyltransferase activity, transferring groups other than amino-acyl groups"/>
    <property type="evidence" value="ECO:0007669"/>
    <property type="project" value="InterPro"/>
</dbReference>
<dbReference type="PROSITE" id="PS51186">
    <property type="entry name" value="GNAT"/>
    <property type="match status" value="1"/>
</dbReference>
<dbReference type="InterPro" id="IPR000182">
    <property type="entry name" value="GNAT_dom"/>
</dbReference>
<accession>A0A1G8Y980</accession>
<dbReference type="SUPFAM" id="SSF55729">
    <property type="entry name" value="Acyl-CoA N-acyltransferases (Nat)"/>
    <property type="match status" value="1"/>
</dbReference>
<reference evidence="2 3" key="1">
    <citation type="submission" date="2016-10" db="EMBL/GenBank/DDBJ databases">
        <authorList>
            <person name="de Groot N.N."/>
        </authorList>
    </citation>
    <scope>NUCLEOTIDE SEQUENCE [LARGE SCALE GENOMIC DNA]</scope>
    <source>
        <strain evidence="2 3">CGMCC 1.10076</strain>
    </source>
</reference>
<dbReference type="OrthoDB" id="9789605at2"/>
<sequence>MKIAKAFPSDHRILSDITFKGKTYWNYDAAQMQNWKPELTIASEYIEAHETYKLIVEEEIVGYYSFVETDKNTIKLDNLFLLPKCIGLGYGKFLMNDFLKRATKTSATKIILDADPNAENFYKTFGFQTYNKLETSIKGRFLPQMELDIMPS</sequence>
<dbReference type="Gene3D" id="3.40.630.30">
    <property type="match status" value="1"/>
</dbReference>
<name>A0A1G8Y980_9FLAO</name>
<dbReference type="AlphaFoldDB" id="A0A1G8Y980"/>
<dbReference type="STRING" id="1128970.SAMN04487935_2237"/>
<protein>
    <submittedName>
        <fullName evidence="2">Acetyltransferase (GNAT) domain-containing protein</fullName>
    </submittedName>
</protein>
<keyword evidence="3" id="KW-1185">Reference proteome</keyword>
<dbReference type="InterPro" id="IPR016181">
    <property type="entry name" value="Acyl_CoA_acyltransferase"/>
</dbReference>
<dbReference type="CDD" id="cd04301">
    <property type="entry name" value="NAT_SF"/>
    <property type="match status" value="1"/>
</dbReference>
<dbReference type="Pfam" id="PF13673">
    <property type="entry name" value="Acetyltransf_10"/>
    <property type="match status" value="1"/>
</dbReference>
<evidence type="ECO:0000313" key="3">
    <source>
        <dbReference type="Proteomes" id="UP000199580"/>
    </source>
</evidence>
<evidence type="ECO:0000313" key="2">
    <source>
        <dbReference type="EMBL" id="SDJ99281.1"/>
    </source>
</evidence>
<dbReference type="EMBL" id="FNEZ01000003">
    <property type="protein sequence ID" value="SDJ99281.1"/>
    <property type="molecule type" value="Genomic_DNA"/>
</dbReference>
<keyword evidence="2" id="KW-0808">Transferase</keyword>
<dbReference type="Proteomes" id="UP000199580">
    <property type="component" value="Unassembled WGS sequence"/>
</dbReference>
<evidence type="ECO:0000259" key="1">
    <source>
        <dbReference type="PROSITE" id="PS51186"/>
    </source>
</evidence>
<proteinExistence type="predicted"/>